<dbReference type="InterPro" id="IPR002509">
    <property type="entry name" value="NODB_dom"/>
</dbReference>
<evidence type="ECO:0000256" key="1">
    <source>
        <dbReference type="ARBA" id="ARBA00022723"/>
    </source>
</evidence>
<keyword evidence="1" id="KW-0479">Metal-binding</keyword>
<dbReference type="GO" id="GO:0046872">
    <property type="term" value="F:metal ion binding"/>
    <property type="evidence" value="ECO:0007669"/>
    <property type="project" value="UniProtKB-KW"/>
</dbReference>
<sequence length="369" mass="39868">MVKLLITSLTALVLSLAAVNAQTGPINAASYPPANQVPDINSPQVQAWLKEVNLTGVPPTHLNVPDVKGGAPDCAKITPQNDCYSVCDECKANDDIITCGLPNSWGVTFDDGPSPDTPRLLDYLKTHNIKASFFVVGGNVVQYPDILRREVQEGHHLASHTWSHYALTSLTNEQIVAEIKWTEKAVFDVTGLKLKYMRPPYGDINNRVRFILKQLGYIVVDWTGDEFDTNDWQADNGVPAATLLAAFTKSLDTYIAGNKSTGFYCLEHDRSPVTVNLAQQFIPLGIARNLTFANVPGCQHDAQPYQSGSAHNNNTTTTLAPTSTVSGTSRPTGSTSTRTPVPTGSSANLVESMNIASAFVATVVGFLFM</sequence>
<dbReference type="GO" id="GO:0016020">
    <property type="term" value="C:membrane"/>
    <property type="evidence" value="ECO:0007669"/>
    <property type="project" value="TreeGrafter"/>
</dbReference>
<feature type="domain" description="NodB homology" evidence="5">
    <location>
        <begin position="103"/>
        <end position="293"/>
    </location>
</feature>
<accession>A0A9P5VHR7</accession>
<evidence type="ECO:0000313" key="7">
    <source>
        <dbReference type="Proteomes" id="UP000696485"/>
    </source>
</evidence>
<dbReference type="PANTHER" id="PTHR10587:SF133">
    <property type="entry name" value="CHITIN DEACETYLASE 1-RELATED"/>
    <property type="match status" value="1"/>
</dbReference>
<dbReference type="PANTHER" id="PTHR10587">
    <property type="entry name" value="GLYCOSYL TRANSFERASE-RELATED"/>
    <property type="match status" value="1"/>
</dbReference>
<dbReference type="Gene3D" id="3.20.20.370">
    <property type="entry name" value="Glycoside hydrolase/deacetylase"/>
    <property type="match status" value="1"/>
</dbReference>
<evidence type="ECO:0000256" key="2">
    <source>
        <dbReference type="ARBA" id="ARBA00022801"/>
    </source>
</evidence>
<dbReference type="InterPro" id="IPR011330">
    <property type="entry name" value="Glyco_hydro/deAcase_b/a-brl"/>
</dbReference>
<dbReference type="AlphaFoldDB" id="A0A9P5VHR7"/>
<keyword evidence="2" id="KW-0378">Hydrolase</keyword>
<feature type="region of interest" description="Disordered" evidence="3">
    <location>
        <begin position="303"/>
        <end position="345"/>
    </location>
</feature>
<feature type="chain" id="PRO_5040313498" evidence="4">
    <location>
        <begin position="22"/>
        <end position="369"/>
    </location>
</feature>
<name>A0A9P5VHR7_9FUNG</name>
<dbReference type="InterPro" id="IPR050248">
    <property type="entry name" value="Polysacc_deacetylase_ArnD"/>
</dbReference>
<gene>
    <name evidence="6" type="primary">CDA2_2</name>
    <name evidence="6" type="ORF">BG006_000503</name>
</gene>
<keyword evidence="4" id="KW-0732">Signal</keyword>
<evidence type="ECO:0000313" key="6">
    <source>
        <dbReference type="EMBL" id="KAF9324471.1"/>
    </source>
</evidence>
<dbReference type="EMBL" id="JAAAUY010001082">
    <property type="protein sequence ID" value="KAF9324471.1"/>
    <property type="molecule type" value="Genomic_DNA"/>
</dbReference>
<feature type="compositionally biased region" description="Low complexity" evidence="3">
    <location>
        <begin position="312"/>
        <end position="345"/>
    </location>
</feature>
<keyword evidence="7" id="KW-1185">Reference proteome</keyword>
<reference evidence="6" key="1">
    <citation type="journal article" date="2020" name="Fungal Divers.">
        <title>Resolving the Mortierellaceae phylogeny through synthesis of multi-gene phylogenetics and phylogenomics.</title>
        <authorList>
            <person name="Vandepol N."/>
            <person name="Liber J."/>
            <person name="Desiro A."/>
            <person name="Na H."/>
            <person name="Kennedy M."/>
            <person name="Barry K."/>
            <person name="Grigoriev I.V."/>
            <person name="Miller A.N."/>
            <person name="O'Donnell K."/>
            <person name="Stajich J.E."/>
            <person name="Bonito G."/>
        </authorList>
    </citation>
    <scope>NUCLEOTIDE SEQUENCE</scope>
    <source>
        <strain evidence="6">NVP1</strain>
    </source>
</reference>
<proteinExistence type="predicted"/>
<dbReference type="SUPFAM" id="SSF88713">
    <property type="entry name" value="Glycoside hydrolase/deacetylase"/>
    <property type="match status" value="1"/>
</dbReference>
<organism evidence="6 7">
    <name type="scientific">Podila minutissima</name>
    <dbReference type="NCBI Taxonomy" id="64525"/>
    <lineage>
        <taxon>Eukaryota</taxon>
        <taxon>Fungi</taxon>
        <taxon>Fungi incertae sedis</taxon>
        <taxon>Mucoromycota</taxon>
        <taxon>Mortierellomycotina</taxon>
        <taxon>Mortierellomycetes</taxon>
        <taxon>Mortierellales</taxon>
        <taxon>Mortierellaceae</taxon>
        <taxon>Podila</taxon>
    </lineage>
</organism>
<evidence type="ECO:0000259" key="5">
    <source>
        <dbReference type="PROSITE" id="PS51677"/>
    </source>
</evidence>
<comment type="caution">
    <text evidence="6">The sequence shown here is derived from an EMBL/GenBank/DDBJ whole genome shotgun (WGS) entry which is preliminary data.</text>
</comment>
<feature type="signal peptide" evidence="4">
    <location>
        <begin position="1"/>
        <end position="21"/>
    </location>
</feature>
<evidence type="ECO:0000256" key="3">
    <source>
        <dbReference type="SAM" id="MobiDB-lite"/>
    </source>
</evidence>
<dbReference type="Pfam" id="PF01522">
    <property type="entry name" value="Polysacc_deac_1"/>
    <property type="match status" value="1"/>
</dbReference>
<dbReference type="GO" id="GO:0009272">
    <property type="term" value="P:fungal-type cell wall biogenesis"/>
    <property type="evidence" value="ECO:0007669"/>
    <property type="project" value="UniProtKB-ARBA"/>
</dbReference>
<dbReference type="GO" id="GO:0004099">
    <property type="term" value="F:chitin deacetylase activity"/>
    <property type="evidence" value="ECO:0007669"/>
    <property type="project" value="TreeGrafter"/>
</dbReference>
<dbReference type="PROSITE" id="PS51677">
    <property type="entry name" value="NODB"/>
    <property type="match status" value="1"/>
</dbReference>
<dbReference type="Proteomes" id="UP000696485">
    <property type="component" value="Unassembled WGS sequence"/>
</dbReference>
<protein>
    <submittedName>
        <fullName evidence="6">Chitin deacetylase</fullName>
    </submittedName>
</protein>
<evidence type="ECO:0000256" key="4">
    <source>
        <dbReference type="SAM" id="SignalP"/>
    </source>
</evidence>
<dbReference type="GO" id="GO:0005975">
    <property type="term" value="P:carbohydrate metabolic process"/>
    <property type="evidence" value="ECO:0007669"/>
    <property type="project" value="InterPro"/>
</dbReference>